<feature type="compositionally biased region" description="Low complexity" evidence="1">
    <location>
        <begin position="17"/>
        <end position="51"/>
    </location>
</feature>
<dbReference type="Proteomes" id="UP000253472">
    <property type="component" value="Unassembled WGS sequence"/>
</dbReference>
<reference evidence="2 3" key="1">
    <citation type="submission" date="2018-06" db="EMBL/GenBank/DDBJ databases">
        <title>Whole genome sequencing of Candida tropicalis (genome annotated by CSBL at Korea University).</title>
        <authorList>
            <person name="Ahn J."/>
        </authorList>
    </citation>
    <scope>NUCLEOTIDE SEQUENCE [LARGE SCALE GENOMIC DNA]</scope>
    <source>
        <strain evidence="2 3">ATCC 20962</strain>
    </source>
</reference>
<organism evidence="2 3">
    <name type="scientific">Candida viswanathii</name>
    <dbReference type="NCBI Taxonomy" id="5486"/>
    <lineage>
        <taxon>Eukaryota</taxon>
        <taxon>Fungi</taxon>
        <taxon>Dikarya</taxon>
        <taxon>Ascomycota</taxon>
        <taxon>Saccharomycotina</taxon>
        <taxon>Pichiomycetes</taxon>
        <taxon>Debaryomycetaceae</taxon>
        <taxon>Candida/Lodderomyces clade</taxon>
        <taxon>Candida</taxon>
    </lineage>
</organism>
<accession>A0A367YDK1</accession>
<sequence>MDSYAGKPSFHKEGKSTIKITTNNSTSNSTPNNPNGPNKPSSKKTTPSKDSPFVEELVQTGRPNWKKAPPQLKQRYRGLHLILLSIPVLLITSVEMYRRLEGKATKKVQQGELLSNGASRDFNEAEKRKVEESSWASKLFGIDFFAEGVTSRTRKPSSDSKDLD</sequence>
<evidence type="ECO:0000313" key="2">
    <source>
        <dbReference type="EMBL" id="RCK63092.1"/>
    </source>
</evidence>
<keyword evidence="3" id="KW-1185">Reference proteome</keyword>
<evidence type="ECO:0000313" key="3">
    <source>
        <dbReference type="Proteomes" id="UP000253472"/>
    </source>
</evidence>
<gene>
    <name evidence="2" type="ORF">Cantr_09629</name>
</gene>
<feature type="region of interest" description="Disordered" evidence="1">
    <location>
        <begin position="1"/>
        <end position="69"/>
    </location>
</feature>
<proteinExistence type="predicted"/>
<dbReference type="AlphaFoldDB" id="A0A367YDK1"/>
<comment type="caution">
    <text evidence="2">The sequence shown here is derived from an EMBL/GenBank/DDBJ whole genome shotgun (WGS) entry which is preliminary data.</text>
</comment>
<dbReference type="EMBL" id="QLNQ01000024">
    <property type="protein sequence ID" value="RCK63092.1"/>
    <property type="molecule type" value="Genomic_DNA"/>
</dbReference>
<name>A0A367YDK1_9ASCO</name>
<evidence type="ECO:0000256" key="1">
    <source>
        <dbReference type="SAM" id="MobiDB-lite"/>
    </source>
</evidence>
<dbReference type="OrthoDB" id="3784821at2759"/>
<protein>
    <submittedName>
        <fullName evidence="2">Uncharacterized protein</fullName>
    </submittedName>
</protein>